<dbReference type="EMBL" id="BNBI01000023">
    <property type="protein sequence ID" value="GHF33438.1"/>
    <property type="molecule type" value="Genomic_DNA"/>
</dbReference>
<feature type="domain" description="Methyltransferase" evidence="1">
    <location>
        <begin position="44"/>
        <end position="137"/>
    </location>
</feature>
<gene>
    <name evidence="2" type="ORF">GCM10018772_68830</name>
</gene>
<evidence type="ECO:0000313" key="2">
    <source>
        <dbReference type="EMBL" id="GHF33438.1"/>
    </source>
</evidence>
<dbReference type="GO" id="GO:0008168">
    <property type="term" value="F:methyltransferase activity"/>
    <property type="evidence" value="ECO:0007669"/>
    <property type="project" value="UniProtKB-ARBA"/>
</dbReference>
<evidence type="ECO:0000313" key="3">
    <source>
        <dbReference type="Proteomes" id="UP000630718"/>
    </source>
</evidence>
<dbReference type="Proteomes" id="UP000630718">
    <property type="component" value="Unassembled WGS sequence"/>
</dbReference>
<reference evidence="2" key="2">
    <citation type="submission" date="2020-09" db="EMBL/GenBank/DDBJ databases">
        <authorList>
            <person name="Sun Q."/>
            <person name="Ohkuma M."/>
        </authorList>
    </citation>
    <scope>NUCLEOTIDE SEQUENCE</scope>
    <source>
        <strain evidence="2">JCM 4477</strain>
    </source>
</reference>
<dbReference type="Pfam" id="PF13649">
    <property type="entry name" value="Methyltransf_25"/>
    <property type="match status" value="1"/>
</dbReference>
<dbReference type="CDD" id="cd02440">
    <property type="entry name" value="AdoMet_MTases"/>
    <property type="match status" value="1"/>
</dbReference>
<sequence length="248" mass="26748">MHTLFAAVTGIYEWAPNLVSSRLSPGGALAAWVDTHRSLSGRTVLDLGAGTGVSALALADAGAQVVAVGASRPSLDVLESRRGDRKVDVVEADFRDLRLDATFDIVTLSRNTFFLAQSQDEKIELLRSVARHLKPSGGAFLDCTDPAEFLRTGGDATSVTYPLGRERMVTITQTSDRATQAVMSIFLVQSATELTAFHETATWATLAEIRLLTRMAGLAVTAVNGSYAGEEYRSRSREMLVVLERKCP</sequence>
<dbReference type="SUPFAM" id="SSF53335">
    <property type="entry name" value="S-adenosyl-L-methionine-dependent methyltransferases"/>
    <property type="match status" value="1"/>
</dbReference>
<dbReference type="InterPro" id="IPR041698">
    <property type="entry name" value="Methyltransf_25"/>
</dbReference>
<reference evidence="2" key="1">
    <citation type="journal article" date="2014" name="Int. J. Syst. Evol. Microbiol.">
        <title>Complete genome sequence of Corynebacterium casei LMG S-19264T (=DSM 44701T), isolated from a smear-ripened cheese.</title>
        <authorList>
            <consortium name="US DOE Joint Genome Institute (JGI-PGF)"/>
            <person name="Walter F."/>
            <person name="Albersmeier A."/>
            <person name="Kalinowski J."/>
            <person name="Ruckert C."/>
        </authorList>
    </citation>
    <scope>NUCLEOTIDE SEQUENCE</scope>
    <source>
        <strain evidence="2">JCM 4477</strain>
    </source>
</reference>
<protein>
    <recommendedName>
        <fullName evidence="1">Methyltransferase domain-containing protein</fullName>
    </recommendedName>
</protein>
<comment type="caution">
    <text evidence="2">The sequence shown here is derived from an EMBL/GenBank/DDBJ whole genome shotgun (WGS) entry which is preliminary data.</text>
</comment>
<dbReference type="InterPro" id="IPR029063">
    <property type="entry name" value="SAM-dependent_MTases_sf"/>
</dbReference>
<organism evidence="2 3">
    <name type="scientific">Streptomyces fumanus</name>
    <dbReference type="NCBI Taxonomy" id="67302"/>
    <lineage>
        <taxon>Bacteria</taxon>
        <taxon>Bacillati</taxon>
        <taxon>Actinomycetota</taxon>
        <taxon>Actinomycetes</taxon>
        <taxon>Kitasatosporales</taxon>
        <taxon>Streptomycetaceae</taxon>
        <taxon>Streptomyces</taxon>
    </lineage>
</organism>
<keyword evidence="3" id="KW-1185">Reference proteome</keyword>
<dbReference type="RefSeq" id="WP_229910671.1">
    <property type="nucleotide sequence ID" value="NZ_BNBI01000023.1"/>
</dbReference>
<dbReference type="AlphaFoldDB" id="A0A919AZ42"/>
<dbReference type="Gene3D" id="3.40.50.150">
    <property type="entry name" value="Vaccinia Virus protein VP39"/>
    <property type="match status" value="1"/>
</dbReference>
<evidence type="ECO:0000259" key="1">
    <source>
        <dbReference type="Pfam" id="PF13649"/>
    </source>
</evidence>
<name>A0A919AZ42_9ACTN</name>
<accession>A0A919AZ42</accession>
<dbReference type="Gene3D" id="2.20.130.10">
    <property type="entry name" value="CAC2371-like domains"/>
    <property type="match status" value="1"/>
</dbReference>
<proteinExistence type="predicted"/>